<evidence type="ECO:0000313" key="5">
    <source>
        <dbReference type="Proteomes" id="UP000251714"/>
    </source>
</evidence>
<dbReference type="PANTHER" id="PTHR35391">
    <property type="entry name" value="C2H2-TYPE DOMAIN-CONTAINING PROTEIN-RELATED"/>
    <property type="match status" value="1"/>
</dbReference>
<evidence type="ECO:0000259" key="3">
    <source>
        <dbReference type="PROSITE" id="PS50011"/>
    </source>
</evidence>
<dbReference type="Gene3D" id="1.10.510.10">
    <property type="entry name" value="Transferase(Phosphotransferase) domain 1"/>
    <property type="match status" value="1"/>
</dbReference>
<dbReference type="Pfam" id="PF00069">
    <property type="entry name" value="Pkinase"/>
    <property type="match status" value="1"/>
</dbReference>
<keyword evidence="4" id="KW-0808">Transferase</keyword>
<proteinExistence type="predicted"/>
<gene>
    <name evidence="4" type="ORF">FPRO05_09008</name>
</gene>
<keyword evidence="4" id="KW-0723">Serine/threonine-protein kinase</keyword>
<feature type="compositionally biased region" description="Basic and acidic residues" evidence="2">
    <location>
        <begin position="507"/>
        <end position="520"/>
    </location>
</feature>
<organism evidence="4 5">
    <name type="scientific">Gibberella intermedia</name>
    <name type="common">Bulb rot disease fungus</name>
    <name type="synonym">Fusarium proliferatum</name>
    <dbReference type="NCBI Taxonomy" id="948311"/>
    <lineage>
        <taxon>Eukaryota</taxon>
        <taxon>Fungi</taxon>
        <taxon>Dikarya</taxon>
        <taxon>Ascomycota</taxon>
        <taxon>Pezizomycotina</taxon>
        <taxon>Sordariomycetes</taxon>
        <taxon>Hypocreomycetidae</taxon>
        <taxon>Hypocreales</taxon>
        <taxon>Nectriaceae</taxon>
        <taxon>Fusarium</taxon>
        <taxon>Fusarium fujikuroi species complex</taxon>
    </lineage>
</organism>
<dbReference type="GO" id="GO:0004674">
    <property type="term" value="F:protein serine/threonine kinase activity"/>
    <property type="evidence" value="ECO:0007669"/>
    <property type="project" value="UniProtKB-KW"/>
</dbReference>
<evidence type="ECO:0000256" key="1">
    <source>
        <dbReference type="ARBA" id="ARBA00023242"/>
    </source>
</evidence>
<feature type="region of interest" description="Disordered" evidence="2">
    <location>
        <begin position="1063"/>
        <end position="1085"/>
    </location>
</feature>
<dbReference type="Proteomes" id="UP000251714">
    <property type="component" value="Unassembled WGS sequence"/>
</dbReference>
<evidence type="ECO:0000256" key="2">
    <source>
        <dbReference type="SAM" id="MobiDB-lite"/>
    </source>
</evidence>
<dbReference type="InterPro" id="IPR021858">
    <property type="entry name" value="Fun_TF"/>
</dbReference>
<dbReference type="InterPro" id="IPR000719">
    <property type="entry name" value="Prot_kinase_dom"/>
</dbReference>
<protein>
    <submittedName>
        <fullName evidence="4">Serine/threonine protein kinase</fullName>
    </submittedName>
</protein>
<reference evidence="4 5" key="1">
    <citation type="submission" date="2017-12" db="EMBL/GenBank/DDBJ databases">
        <title>Genome sequence of the mycotoxigenic crop pathogen Fusarium proliferatum, strain ITEM 2341 from Date Palm.</title>
        <authorList>
            <person name="Almiman B.F."/>
            <person name="Shittu T.A."/>
            <person name="Muthumeenakshi S."/>
            <person name="Baroncelli R."/>
            <person name="Sreenivasaprasada S."/>
        </authorList>
    </citation>
    <scope>NUCLEOTIDE SEQUENCE [LARGE SCALE GENOMIC DNA]</scope>
    <source>
        <strain evidence="4 5">ITEM 2341</strain>
    </source>
</reference>
<keyword evidence="1" id="KW-0539">Nucleus</keyword>
<dbReference type="InterPro" id="IPR011009">
    <property type="entry name" value="Kinase-like_dom_sf"/>
</dbReference>
<dbReference type="GO" id="GO:0005524">
    <property type="term" value="F:ATP binding"/>
    <property type="evidence" value="ECO:0007669"/>
    <property type="project" value="InterPro"/>
</dbReference>
<dbReference type="PANTHER" id="PTHR35391:SF7">
    <property type="entry name" value="C2H2-TYPE DOMAIN-CONTAINING PROTEIN"/>
    <property type="match status" value="1"/>
</dbReference>
<dbReference type="PROSITE" id="PS50011">
    <property type="entry name" value="PROTEIN_KINASE_DOM"/>
    <property type="match status" value="1"/>
</dbReference>
<keyword evidence="4" id="KW-0418">Kinase</keyword>
<dbReference type="SUPFAM" id="SSF56112">
    <property type="entry name" value="Protein kinase-like (PK-like)"/>
    <property type="match status" value="1"/>
</dbReference>
<comment type="caution">
    <text evidence="4">The sequence shown here is derived from an EMBL/GenBank/DDBJ whole genome shotgun (WGS) entry which is preliminary data.</text>
</comment>
<dbReference type="EMBL" id="PKMI01000010">
    <property type="protein sequence ID" value="RBA19708.1"/>
    <property type="molecule type" value="Genomic_DNA"/>
</dbReference>
<name>A0A365NGN5_GIBIN</name>
<feature type="region of interest" description="Disordered" evidence="2">
    <location>
        <begin position="490"/>
        <end position="525"/>
    </location>
</feature>
<dbReference type="Pfam" id="PF11951">
    <property type="entry name" value="Fungal_trans_2"/>
    <property type="match status" value="1"/>
</dbReference>
<feature type="region of interest" description="Disordered" evidence="2">
    <location>
        <begin position="87"/>
        <end position="106"/>
    </location>
</feature>
<accession>A0A365NGN5</accession>
<dbReference type="SMART" id="SM00220">
    <property type="entry name" value="S_TKc"/>
    <property type="match status" value="1"/>
</dbReference>
<feature type="domain" description="Protein kinase" evidence="3">
    <location>
        <begin position="737"/>
        <end position="1058"/>
    </location>
</feature>
<sequence>MKESNIYEAKQRCFNLITNCKDKGSPEFASDVHGLEQTLLFWAKHSSVDSREGMSLDDRLEAHQDLRATFVGLLKIIETRIEEALSSSDNQIDHPSAPETVTTHDFDADEDLDPEELLIVQKWKRYNGNAWESIGAAVDVLIELTAMVRKSTVSVGDSILHTTFHRTDDYFSDYAKTLTRRWFQDARKSLTDQLGEAIFIRRRHILYRMKHEEKIIYPRTGAWTSTSIKSTEPVTVHPVTADAFPETKPRPTTTIPVFGASAPSSTNVSEFQKERFKRRQGRHGALSGISEGSISTTETSFSYMYPEPPKLGDERYTTCPYCLMILNSNDLNEGAWRKHLHGDLRPYVCISEKCQSPMRLFANSDKWLNHMEEFHGEDWVQKVHMTTWYCDRDHEIVEFRSEDDYKAHLTAEHESLSDALKSAVVRRNWGIGYREQYVCPLCESMPTEIHPRLNPGDKTSLLMKHIGNHLKALSLFSLPSLNICPAEALGQPSSSAQLPTDYGTRAKSQEHVQPEDRPLDETESILTFDEDPYKQEEGAEFEDVIPEENTFDDEWWFAKPEQETMKNDDTAKISSTERFDEKEVMESPYIDTGEGDREFRRWVRDHARTGVNGFDEEKYYVSGTQLETYWSTTNLIEIISAIDPPLAVPVDTIRERYLRIFSILVYIGRLERIILFFKKGVNDSNLPLGRNHFPPEWHGYLGGFLAYQWQFCPWEFPRLESDERQLPARQILPLRYEAQLTREGRSSPAARIQVVNIDEDYCQSIPREAVFKVYEGVDTRQLYIREANVYTRLRRFDDISITKCYGSLEYAETNKRIIILEYTREGSLLEFFKKTPPDDPSDLDLLWKRLLQLLDGLYVLHNPDTHDSRSLSGIHHDIQPANILVFREEGTSPYDVSFKLADFGLAEIVRNNGSEGVKVPIDNEGNRMYSAPEAYSNFEIMKQIRPHLNPVADLWSLGAVYSDFLAWSIGGDECRERYRVRRKVAIANLGYVTEAGFDACFHDGHKILPAVEDFHTEVLNYKVNGDFISPCISKFILEYMMVEESVRLRASQAKAVAINRINGAKSGSPTKQPTTPPIPDPISNRLSSYSGERKVSVYEVYEALKTKSKWKNFIRPQSQPSDVGMSLPGMQNVWNQINRQGGRHQIFVIDDYESMREHKRKVVETARVVSYLVKVSDKDGMDLYFASDSCNPQKCQKSSDVEAKIKNKATANGMKPTSIYICTDGIWNPEHNTGVEEVIHESIQLLIEKKAKPADLMFQFIQFGRDPQGSKRLKLLDDDWKSMYSGVEYDIVDTKHCDDHVPEIIIGIANGLCPQLVAIDIPGHNPFPKLLPMGFCSPVLQYTMITAAALHMSNVLRPDTDKSLVTPNHASNWNPSRRAMLDALAAKQRALYLLRMAFQDLDTHGRDMVLTAAMLLVTADMIDSGKHGSKAHLDGIGWLLSYAQPATSVGEMLKDFVISDCYIFYVFALTFMDQIPQSSLALNTTIASSAIHYAARNSFICCPAEILQILWSTAIILQRLSPNNDGVDETAAKGLELFMDAMTFNVETWSRDIQQVPLGRQVTDISSRIHTGYTHQMACCLYIMYAIPSVRSFLPANTEQDLEQGLIFHLRHIADEDPNFKTSFWPTFIAGAQTSDPSQQAWIMDRMKRQSRLFPWGFLYTAMETLELIWRQRANTPDGLNWLEILRSPEVSFLIV</sequence>
<evidence type="ECO:0000313" key="4">
    <source>
        <dbReference type="EMBL" id="RBA19708.1"/>
    </source>
</evidence>